<protein>
    <submittedName>
        <fullName evidence="1">Uncharacterized protein</fullName>
    </submittedName>
</protein>
<dbReference type="EMBL" id="JACVVK020000007">
    <property type="protein sequence ID" value="KAK7506480.1"/>
    <property type="molecule type" value="Genomic_DNA"/>
</dbReference>
<dbReference type="Proteomes" id="UP001519460">
    <property type="component" value="Unassembled WGS sequence"/>
</dbReference>
<feature type="non-terminal residue" evidence="1">
    <location>
        <position position="117"/>
    </location>
</feature>
<organism evidence="1 2">
    <name type="scientific">Batillaria attramentaria</name>
    <dbReference type="NCBI Taxonomy" id="370345"/>
    <lineage>
        <taxon>Eukaryota</taxon>
        <taxon>Metazoa</taxon>
        <taxon>Spiralia</taxon>
        <taxon>Lophotrochozoa</taxon>
        <taxon>Mollusca</taxon>
        <taxon>Gastropoda</taxon>
        <taxon>Caenogastropoda</taxon>
        <taxon>Sorbeoconcha</taxon>
        <taxon>Cerithioidea</taxon>
        <taxon>Batillariidae</taxon>
        <taxon>Batillaria</taxon>
    </lineage>
</organism>
<keyword evidence="2" id="KW-1185">Reference proteome</keyword>
<reference evidence="1 2" key="1">
    <citation type="journal article" date="2023" name="Sci. Data">
        <title>Genome assembly of the Korean intertidal mud-creeper Batillaria attramentaria.</title>
        <authorList>
            <person name="Patra A.K."/>
            <person name="Ho P.T."/>
            <person name="Jun S."/>
            <person name="Lee S.J."/>
            <person name="Kim Y."/>
            <person name="Won Y.J."/>
        </authorList>
    </citation>
    <scope>NUCLEOTIDE SEQUENCE [LARGE SCALE GENOMIC DNA]</scope>
    <source>
        <strain evidence="1">Wonlab-2016</strain>
    </source>
</reference>
<proteinExistence type="predicted"/>
<gene>
    <name evidence="1" type="ORF">BaRGS_00002592</name>
</gene>
<comment type="caution">
    <text evidence="1">The sequence shown here is derived from an EMBL/GenBank/DDBJ whole genome shotgun (WGS) entry which is preliminary data.</text>
</comment>
<evidence type="ECO:0000313" key="1">
    <source>
        <dbReference type="EMBL" id="KAK7506480.1"/>
    </source>
</evidence>
<sequence>MLAPEFRTVGLINRVDHEDINSLKMAVCLAWHFPRAVLEIARAWLTAATGIVTKIRACTPFCLLRLHLISLPPGSASAVATKQLRLFSSALLLDGGESVARVGKEASLRDRLRLVKN</sequence>
<accession>A0ABD0M3K6</accession>
<dbReference type="AlphaFoldDB" id="A0ABD0M3K6"/>
<name>A0ABD0M3K6_9CAEN</name>
<evidence type="ECO:0000313" key="2">
    <source>
        <dbReference type="Proteomes" id="UP001519460"/>
    </source>
</evidence>